<evidence type="ECO:0000313" key="2">
    <source>
        <dbReference type="EMBL" id="KZN69579.1"/>
    </source>
</evidence>
<keyword evidence="1" id="KW-0812">Transmembrane</keyword>
<organism evidence="2 3">
    <name type="scientific">Pseudoalteromonas luteoviolacea S4060-1</name>
    <dbReference type="NCBI Taxonomy" id="1365257"/>
    <lineage>
        <taxon>Bacteria</taxon>
        <taxon>Pseudomonadati</taxon>
        <taxon>Pseudomonadota</taxon>
        <taxon>Gammaproteobacteria</taxon>
        <taxon>Alteromonadales</taxon>
        <taxon>Pseudoalteromonadaceae</taxon>
        <taxon>Pseudoalteromonas</taxon>
    </lineage>
</organism>
<protein>
    <submittedName>
        <fullName evidence="2">Uncharacterized protein</fullName>
    </submittedName>
</protein>
<reference evidence="2 3" key="1">
    <citation type="submission" date="2013-07" db="EMBL/GenBank/DDBJ databases">
        <title>Comparative Genomic and Metabolomic Analysis of Twelve Strains of Pseudoalteromonas luteoviolacea.</title>
        <authorList>
            <person name="Vynne N.G."/>
            <person name="Mansson M."/>
            <person name="Gram L."/>
        </authorList>
    </citation>
    <scope>NUCLEOTIDE SEQUENCE [LARGE SCALE GENOMIC DNA]</scope>
    <source>
        <strain evidence="2 3">S4060-1</strain>
    </source>
</reference>
<evidence type="ECO:0000313" key="3">
    <source>
        <dbReference type="Proteomes" id="UP000076661"/>
    </source>
</evidence>
<dbReference type="EMBL" id="AUXX01000004">
    <property type="protein sequence ID" value="KZN69579.1"/>
    <property type="molecule type" value="Genomic_DNA"/>
</dbReference>
<gene>
    <name evidence="2" type="ORF">N478_10545</name>
</gene>
<sequence>MLILTMSLLELLAFNYIIPLESETLPMIWLGSIVYGAQLILFACTCLLILMRIRLLQKLFRRNNTIAPTYTEGLIALSLFLSCILMGLMFLENIIRNAVDLGFQGAFFGTLTKLTLVYDSYEILAFSIRSITCALIVSMFFVVEIDTDKLKAHRAR</sequence>
<dbReference type="AlphaFoldDB" id="A0A162CKN8"/>
<feature type="transmembrane region" description="Helical" evidence="1">
    <location>
        <begin position="123"/>
        <end position="143"/>
    </location>
</feature>
<proteinExistence type="predicted"/>
<keyword evidence="1" id="KW-0472">Membrane</keyword>
<evidence type="ECO:0000256" key="1">
    <source>
        <dbReference type="SAM" id="Phobius"/>
    </source>
</evidence>
<accession>A0A162CKN8</accession>
<dbReference type="Proteomes" id="UP000076661">
    <property type="component" value="Unassembled WGS sequence"/>
</dbReference>
<comment type="caution">
    <text evidence="2">The sequence shown here is derived from an EMBL/GenBank/DDBJ whole genome shotgun (WGS) entry which is preliminary data.</text>
</comment>
<dbReference type="PATRIC" id="fig|1365257.3.peg.496"/>
<feature type="transmembrane region" description="Helical" evidence="1">
    <location>
        <begin position="70"/>
        <end position="91"/>
    </location>
</feature>
<keyword evidence="1" id="KW-1133">Transmembrane helix</keyword>
<feature type="transmembrane region" description="Helical" evidence="1">
    <location>
        <begin position="29"/>
        <end position="50"/>
    </location>
</feature>
<name>A0A162CKN8_9GAMM</name>